<dbReference type="PRINTS" id="PR01012">
    <property type="entry name" value="NRPEPTIDEYR"/>
</dbReference>
<dbReference type="GO" id="GO:0004983">
    <property type="term" value="F:neuropeptide Y receptor activity"/>
    <property type="evidence" value="ECO:0007669"/>
    <property type="project" value="InterPro"/>
</dbReference>
<evidence type="ECO:0000256" key="6">
    <source>
        <dbReference type="ARBA" id="ARBA00023136"/>
    </source>
</evidence>
<dbReference type="InterPro" id="IPR000276">
    <property type="entry name" value="GPCR_Rhodpsn"/>
</dbReference>
<protein>
    <submittedName>
        <fullName evidence="11 13">G protein coupled receptor</fullName>
    </submittedName>
</protein>
<dbReference type="SUPFAM" id="SSF81321">
    <property type="entry name" value="Family A G protein-coupled receptor-like"/>
    <property type="match status" value="1"/>
</dbReference>
<dbReference type="EMBL" id="LK028626">
    <property type="protein sequence ID" value="CDS24840.1"/>
    <property type="molecule type" value="Genomic_DNA"/>
</dbReference>
<name>A0A068X4E1_ECHGR</name>
<dbReference type="PANTHER" id="PTHR24235:SF12">
    <property type="entry name" value="G-PROTEIN COUPLED RECEPTORS FAMILY 1 PROFILE DOMAIN-CONTAINING PROTEIN"/>
    <property type="match status" value="1"/>
</dbReference>
<comment type="similarity">
    <text evidence="2">Belongs to the G-protein coupled receptor 1 family.</text>
</comment>
<keyword evidence="3 9" id="KW-0812">Transmembrane</keyword>
<feature type="transmembrane region" description="Helical" evidence="9">
    <location>
        <begin position="366"/>
        <end position="384"/>
    </location>
</feature>
<dbReference type="WBParaSite" id="EgrG_000334700">
    <property type="protein sequence ID" value="EgrG_000334700"/>
    <property type="gene ID" value="EgrG_000334700"/>
</dbReference>
<evidence type="ECO:0000313" key="12">
    <source>
        <dbReference type="Proteomes" id="UP000492820"/>
    </source>
</evidence>
<feature type="transmembrane region" description="Helical" evidence="9">
    <location>
        <begin position="427"/>
        <end position="450"/>
    </location>
</feature>
<evidence type="ECO:0000256" key="1">
    <source>
        <dbReference type="ARBA" id="ARBA00004141"/>
    </source>
</evidence>
<dbReference type="PANTHER" id="PTHR24235">
    <property type="entry name" value="NEUROPEPTIDE Y RECEPTOR"/>
    <property type="match status" value="1"/>
</dbReference>
<dbReference type="InterPro" id="IPR000611">
    <property type="entry name" value="NPY_rcpt"/>
</dbReference>
<dbReference type="InterPro" id="IPR017452">
    <property type="entry name" value="GPCR_Rhodpsn_7TM"/>
</dbReference>
<reference evidence="11" key="2">
    <citation type="submission" date="2014-06" db="EMBL/GenBank/DDBJ databases">
        <authorList>
            <person name="Aslett M."/>
        </authorList>
    </citation>
    <scope>NUCLEOTIDE SEQUENCE</scope>
</reference>
<evidence type="ECO:0000256" key="4">
    <source>
        <dbReference type="ARBA" id="ARBA00022989"/>
    </source>
</evidence>
<feature type="transmembrane region" description="Helical" evidence="9">
    <location>
        <begin position="180"/>
        <end position="200"/>
    </location>
</feature>
<keyword evidence="6 9" id="KW-0472">Membrane</keyword>
<evidence type="ECO:0000256" key="5">
    <source>
        <dbReference type="ARBA" id="ARBA00023040"/>
    </source>
</evidence>
<feature type="transmembrane region" description="Helical" evidence="9">
    <location>
        <begin position="62"/>
        <end position="87"/>
    </location>
</feature>
<comment type="subcellular location">
    <subcellularLocation>
        <location evidence="1">Membrane</location>
        <topology evidence="1">Multi-pass membrane protein</topology>
    </subcellularLocation>
</comment>
<evidence type="ECO:0000259" key="10">
    <source>
        <dbReference type="PROSITE" id="PS50262"/>
    </source>
</evidence>
<feature type="transmembrane region" description="Helical" evidence="9">
    <location>
        <begin position="139"/>
        <end position="160"/>
    </location>
</feature>
<dbReference type="Gene3D" id="1.20.1070.10">
    <property type="entry name" value="Rhodopsin 7-helix transmembrane proteins"/>
    <property type="match status" value="1"/>
</dbReference>
<organism evidence="11">
    <name type="scientific">Echinococcus granulosus</name>
    <name type="common">Hydatid tapeworm</name>
    <dbReference type="NCBI Taxonomy" id="6210"/>
    <lineage>
        <taxon>Eukaryota</taxon>
        <taxon>Metazoa</taxon>
        <taxon>Spiralia</taxon>
        <taxon>Lophotrochozoa</taxon>
        <taxon>Platyhelminthes</taxon>
        <taxon>Cestoda</taxon>
        <taxon>Eucestoda</taxon>
        <taxon>Cyclophyllidea</taxon>
        <taxon>Taeniidae</taxon>
        <taxon>Echinococcus</taxon>
        <taxon>Echinococcus granulosus group</taxon>
    </lineage>
</organism>
<accession>A0A068X4E1</accession>
<reference evidence="11 12" key="1">
    <citation type="journal article" date="2013" name="Nature">
        <title>The genomes of four tapeworm species reveal adaptations to parasitism.</title>
        <authorList>
            <person name="Tsai I.J."/>
            <person name="Zarowiecki M."/>
            <person name="Holroyd N."/>
            <person name="Garciarrubio A."/>
            <person name="Sanchez-Flores A."/>
            <person name="Brooks K.L."/>
            <person name="Tracey A."/>
            <person name="Bobes R.J."/>
            <person name="Fragoso G."/>
            <person name="Sciutto E."/>
            <person name="Aslett M."/>
            <person name="Beasley H."/>
            <person name="Bennett H.M."/>
            <person name="Cai J."/>
            <person name="Camicia F."/>
            <person name="Clark R."/>
            <person name="Cucher M."/>
            <person name="De Silva N."/>
            <person name="Day T.A."/>
            <person name="Deplazes P."/>
            <person name="Estrada K."/>
            <person name="Fernandez C."/>
            <person name="Holland P.W."/>
            <person name="Hou J."/>
            <person name="Hu S."/>
            <person name="Huckvale T."/>
            <person name="Hung S.S."/>
            <person name="Kamenetzky L."/>
            <person name="Keane J.A."/>
            <person name="Kiss F."/>
            <person name="Koziol U."/>
            <person name="Lambert O."/>
            <person name="Liu K."/>
            <person name="Luo X."/>
            <person name="Luo Y."/>
            <person name="Macchiaroli N."/>
            <person name="Nichol S."/>
            <person name="Paps J."/>
            <person name="Parkinson J."/>
            <person name="Pouchkina-Stantcheva N."/>
            <person name="Riddiford N."/>
            <person name="Rosenzvit M."/>
            <person name="Salinas G."/>
            <person name="Wasmuth J.D."/>
            <person name="Zamanian M."/>
            <person name="Zheng Y."/>
            <person name="Cai X."/>
            <person name="Soberon X."/>
            <person name="Olson P.D."/>
            <person name="Laclette J.P."/>
            <person name="Brehm K."/>
            <person name="Berriman M."/>
            <person name="Garciarrubio A."/>
            <person name="Bobes R.J."/>
            <person name="Fragoso G."/>
            <person name="Sanchez-Flores A."/>
            <person name="Estrada K."/>
            <person name="Cevallos M.A."/>
            <person name="Morett E."/>
            <person name="Gonzalez V."/>
            <person name="Portillo T."/>
            <person name="Ochoa-Leyva A."/>
            <person name="Jose M.V."/>
            <person name="Sciutto E."/>
            <person name="Landa A."/>
            <person name="Jimenez L."/>
            <person name="Valdes V."/>
            <person name="Carrero J.C."/>
            <person name="Larralde C."/>
            <person name="Morales-Montor J."/>
            <person name="Limon-Lason J."/>
            <person name="Soberon X."/>
            <person name="Laclette J.P."/>
        </authorList>
    </citation>
    <scope>NUCLEOTIDE SEQUENCE [LARGE SCALE GENOMIC DNA]</scope>
</reference>
<dbReference type="PROSITE" id="PS50262">
    <property type="entry name" value="G_PROTEIN_RECEP_F1_2"/>
    <property type="match status" value="1"/>
</dbReference>
<dbReference type="OrthoDB" id="9046662at2759"/>
<gene>
    <name evidence="11" type="ORF">EgrG_000334700</name>
</gene>
<dbReference type="Proteomes" id="UP000492820">
    <property type="component" value="Unassembled WGS sequence"/>
</dbReference>
<evidence type="ECO:0000313" key="11">
    <source>
        <dbReference type="EMBL" id="CDS24840.1"/>
    </source>
</evidence>
<sequence length="483" mass="54700">MAQTNAFRPSRSYQNLSLPTEGSLEAYVLQVLNISANSSILHLLKSELTFLQEANHLRGSELIALITVNTALMIFGAAGALILIAAVARKPRLRTPRTLLTVNLAVSDLTLCLFTQPFNLTRTLHWHYEWQFGEVMCKFTSFAQATNVFVVTMSITVIALERFNVIIHPFRSKRIWNRPLCVLPGLWLLAFLMATPMLAFSTVSTGPIFTETTKPRKVCVEASLRNPQLQRFKYAYGIFTLICQCVVPFAILVAVYIRICTRIRRLSIVRSKNIQQTLTPNNNPPVLITDTPVESATTQSHPPRSCLDVQGLPRQSVDINAVSMLLQKTNEEKRRGRAKKILKMQQSHQNRQGERRQFRLKRKRRANILLTCVSLVFAISWLPLHAVNIFMDYKEHTAASLTASDRSNNDGAKEVEKAFMGARHVTLIQSACLLCVLFSCCVNPFLYGYLNENYRKEFAEILTCRCCGCLRPSARRGSCPRRY</sequence>
<feature type="domain" description="G-protein coupled receptors family 1 profile" evidence="10">
    <location>
        <begin position="79"/>
        <end position="447"/>
    </location>
</feature>
<dbReference type="GO" id="GO:0016020">
    <property type="term" value="C:membrane"/>
    <property type="evidence" value="ECO:0007669"/>
    <property type="project" value="UniProtKB-SubCell"/>
</dbReference>
<dbReference type="SMART" id="SM01381">
    <property type="entry name" value="7TM_GPCR_Srsx"/>
    <property type="match status" value="1"/>
</dbReference>
<dbReference type="AlphaFoldDB" id="A0A068X4E1"/>
<evidence type="ECO:0000256" key="3">
    <source>
        <dbReference type="ARBA" id="ARBA00022692"/>
    </source>
</evidence>
<keyword evidence="4 9" id="KW-1133">Transmembrane helix</keyword>
<keyword evidence="5" id="KW-0297">G-protein coupled receptor</keyword>
<keyword evidence="7 11" id="KW-0675">Receptor</keyword>
<evidence type="ECO:0000313" key="13">
    <source>
        <dbReference type="WBParaSite" id="EgrG_000334700"/>
    </source>
</evidence>
<keyword evidence="8" id="KW-0807">Transducer</keyword>
<feature type="transmembrane region" description="Helical" evidence="9">
    <location>
        <begin position="234"/>
        <end position="257"/>
    </location>
</feature>
<dbReference type="PRINTS" id="PR00237">
    <property type="entry name" value="GPCRRHODOPSN"/>
</dbReference>
<dbReference type="Pfam" id="PF00001">
    <property type="entry name" value="7tm_1"/>
    <property type="match status" value="1"/>
</dbReference>
<evidence type="ECO:0000256" key="2">
    <source>
        <dbReference type="ARBA" id="ARBA00010663"/>
    </source>
</evidence>
<feature type="transmembrane region" description="Helical" evidence="9">
    <location>
        <begin position="99"/>
        <end position="119"/>
    </location>
</feature>
<evidence type="ECO:0000256" key="8">
    <source>
        <dbReference type="ARBA" id="ARBA00023224"/>
    </source>
</evidence>
<reference evidence="13" key="3">
    <citation type="submission" date="2020-10" db="UniProtKB">
        <authorList>
            <consortium name="WormBaseParasite"/>
        </authorList>
    </citation>
    <scope>IDENTIFICATION</scope>
</reference>
<proteinExistence type="inferred from homology"/>
<evidence type="ECO:0000256" key="7">
    <source>
        <dbReference type="ARBA" id="ARBA00023170"/>
    </source>
</evidence>
<evidence type="ECO:0000256" key="9">
    <source>
        <dbReference type="SAM" id="Phobius"/>
    </source>
</evidence>